<dbReference type="PROSITE" id="PS50850">
    <property type="entry name" value="MFS"/>
    <property type="match status" value="1"/>
</dbReference>
<dbReference type="GO" id="GO:0022857">
    <property type="term" value="F:transmembrane transporter activity"/>
    <property type="evidence" value="ECO:0007669"/>
    <property type="project" value="InterPro"/>
</dbReference>
<dbReference type="SUPFAM" id="SSF103473">
    <property type="entry name" value="MFS general substrate transporter"/>
    <property type="match status" value="1"/>
</dbReference>
<dbReference type="AlphaFoldDB" id="A0A1I7ZHR1"/>
<keyword evidence="2" id="KW-0812">Transmembrane</keyword>
<dbReference type="GO" id="GO:0005635">
    <property type="term" value="C:nuclear envelope"/>
    <property type="evidence" value="ECO:0007669"/>
    <property type="project" value="TreeGrafter"/>
</dbReference>
<dbReference type="Proteomes" id="UP000095287">
    <property type="component" value="Unplaced"/>
</dbReference>
<feature type="transmembrane region" description="Helical" evidence="2">
    <location>
        <begin position="163"/>
        <end position="184"/>
    </location>
</feature>
<dbReference type="Gene3D" id="1.20.1250.20">
    <property type="entry name" value="MFS general substrate transporter like domains"/>
    <property type="match status" value="1"/>
</dbReference>
<keyword evidence="4" id="KW-1185">Reference proteome</keyword>
<feature type="transmembrane region" description="Helical" evidence="2">
    <location>
        <begin position="250"/>
        <end position="271"/>
    </location>
</feature>
<evidence type="ECO:0000259" key="3">
    <source>
        <dbReference type="PROSITE" id="PS50850"/>
    </source>
</evidence>
<feature type="transmembrane region" description="Helical" evidence="2">
    <location>
        <begin position="78"/>
        <end position="111"/>
    </location>
</feature>
<feature type="domain" description="Major facilitator superfamily (MFS) profile" evidence="3">
    <location>
        <begin position="1"/>
        <end position="392"/>
    </location>
</feature>
<organism evidence="4 5">
    <name type="scientific">Steinernema glaseri</name>
    <dbReference type="NCBI Taxonomy" id="37863"/>
    <lineage>
        <taxon>Eukaryota</taxon>
        <taxon>Metazoa</taxon>
        <taxon>Ecdysozoa</taxon>
        <taxon>Nematoda</taxon>
        <taxon>Chromadorea</taxon>
        <taxon>Rhabditida</taxon>
        <taxon>Tylenchina</taxon>
        <taxon>Panagrolaimomorpha</taxon>
        <taxon>Strongyloidoidea</taxon>
        <taxon>Steinernematidae</taxon>
        <taxon>Steinernema</taxon>
    </lineage>
</organism>
<comment type="subcellular location">
    <subcellularLocation>
        <location evidence="1">Membrane</location>
        <topology evidence="1">Multi-pass membrane protein</topology>
    </subcellularLocation>
</comment>
<protein>
    <submittedName>
        <fullName evidence="5">MFS domain-containing protein</fullName>
    </submittedName>
</protein>
<dbReference type="PANTHER" id="PTHR24002:SF4">
    <property type="entry name" value="MFS DOMAIN-CONTAINING PROTEIN"/>
    <property type="match status" value="1"/>
</dbReference>
<evidence type="ECO:0000313" key="4">
    <source>
        <dbReference type="Proteomes" id="UP000095287"/>
    </source>
</evidence>
<dbReference type="Pfam" id="PF07690">
    <property type="entry name" value="MFS_1"/>
    <property type="match status" value="1"/>
</dbReference>
<reference evidence="5" key="1">
    <citation type="submission" date="2016-11" db="UniProtKB">
        <authorList>
            <consortium name="WormBaseParasite"/>
        </authorList>
    </citation>
    <scope>IDENTIFICATION</scope>
</reference>
<evidence type="ECO:0000256" key="1">
    <source>
        <dbReference type="ARBA" id="ARBA00004141"/>
    </source>
</evidence>
<keyword evidence="2" id="KW-0472">Membrane</keyword>
<dbReference type="PANTHER" id="PTHR24002">
    <property type="entry name" value="SOLUTE CARRIER FAMILY 22 MEMBER 18"/>
    <property type="match status" value="1"/>
</dbReference>
<evidence type="ECO:0000256" key="2">
    <source>
        <dbReference type="SAM" id="Phobius"/>
    </source>
</evidence>
<dbReference type="InterPro" id="IPR020846">
    <property type="entry name" value="MFS_dom"/>
</dbReference>
<dbReference type="WBParaSite" id="L893_g2666.t1">
    <property type="protein sequence ID" value="L893_g2666.t1"/>
    <property type="gene ID" value="L893_g2666"/>
</dbReference>
<sequence length="406" mass="44995">MFESKKQRVMLVLCLIYGIWQMGTQWTSTLVSFLQWDTIHVMTIVDIGYIQSFGSLCNALGALWIGQIADRTGPKTMFLFSAVLTSIYYSGLSFARCFYSFLFLQVLRVGYQLESTAEMYLATVTTERERTSALMMLTVPQALAMFFGPMLGSKIAIYSSLRVSQGICGVAMAVTLIPVLYFMLPETHSIPKLAAAKLRPLEYWGMVTRNSQLREGLVIRSLLVAAYVCYELIARNFLLRSYMKGTNDSAIVLIVMGASLLVVQFVILPFLQRRYSPKTLLQVALTTLIGSYTAANFTTNLYQLLAVIALQTGSYAVAYAESCTQVTSSVEIGDLGKAAGLGAMAQWLTHFFIPLYTSHLVNSWHYTYAFYTSAILSAVTLIYVSVVAKHSNARTQSLLPSLITAA</sequence>
<keyword evidence="2" id="KW-1133">Transmembrane helix</keyword>
<feature type="transmembrane region" description="Helical" evidence="2">
    <location>
        <begin position="217"/>
        <end position="238"/>
    </location>
</feature>
<feature type="transmembrane region" description="Helical" evidence="2">
    <location>
        <begin position="9"/>
        <end position="27"/>
    </location>
</feature>
<feature type="transmembrane region" description="Helical" evidence="2">
    <location>
        <begin position="47"/>
        <end position="66"/>
    </location>
</feature>
<name>A0A1I7ZHR1_9BILA</name>
<dbReference type="InterPro" id="IPR036259">
    <property type="entry name" value="MFS_trans_sf"/>
</dbReference>
<dbReference type="InterPro" id="IPR011701">
    <property type="entry name" value="MFS"/>
</dbReference>
<feature type="transmembrane region" description="Helical" evidence="2">
    <location>
        <begin position="368"/>
        <end position="388"/>
    </location>
</feature>
<evidence type="ECO:0000313" key="5">
    <source>
        <dbReference type="WBParaSite" id="L893_g2666.t1"/>
    </source>
</evidence>
<accession>A0A1I7ZHR1</accession>
<dbReference type="GO" id="GO:0016020">
    <property type="term" value="C:membrane"/>
    <property type="evidence" value="ECO:0007669"/>
    <property type="project" value="UniProtKB-SubCell"/>
</dbReference>
<proteinExistence type="predicted"/>